<comment type="caution">
    <text evidence="2">The sequence shown here is derived from an EMBL/GenBank/DDBJ whole genome shotgun (WGS) entry which is preliminary data.</text>
</comment>
<dbReference type="AlphaFoldDB" id="A0A024GZT2"/>
<evidence type="ECO:0000313" key="3">
    <source>
        <dbReference type="Proteomes" id="UP000035722"/>
    </source>
</evidence>
<feature type="transmembrane region" description="Helical" evidence="1">
    <location>
        <begin position="12"/>
        <end position="30"/>
    </location>
</feature>
<evidence type="ECO:0000313" key="2">
    <source>
        <dbReference type="EMBL" id="CCQ45147.1"/>
    </source>
</evidence>
<dbReference type="Proteomes" id="UP000035722">
    <property type="component" value="Unassembled WGS sequence"/>
</dbReference>
<keyword evidence="1" id="KW-1133">Transmembrane helix</keyword>
<accession>A0A024GZT2</accession>
<protein>
    <submittedName>
        <fullName evidence="2">Uncharacterized protein</fullName>
    </submittedName>
</protein>
<keyword evidence="1" id="KW-0472">Membrane</keyword>
<reference evidence="3" key="1">
    <citation type="journal article" date="2014" name="Genome Announc.">
        <title>Genome Sequence of Arthrobacter siccitolerans 4J27, a Xeroprotectant-Producing Desiccation-Tolerant Microorganism.</title>
        <authorList>
            <person name="Manzanera M."/>
            <person name="Santa-Cruz-Calvo L."/>
            <person name="Vilchez J.I."/>
            <person name="Garcia-Fontana C."/>
            <person name="Silva-Castro G.A."/>
            <person name="Calvo C."/>
            <person name="Gonzalez-Lopez J."/>
        </authorList>
    </citation>
    <scope>NUCLEOTIDE SEQUENCE [LARGE SCALE GENOMIC DNA]</scope>
    <source>
        <strain evidence="3">4J27</strain>
    </source>
</reference>
<dbReference type="STRING" id="861266.ARTSIC4J27_1080"/>
<dbReference type="EMBL" id="CAQI01000032">
    <property type="protein sequence ID" value="CCQ45147.1"/>
    <property type="molecule type" value="Genomic_DNA"/>
</dbReference>
<sequence length="157" mass="15422">MGKVAGRKKRIIGTTVALVAIGGGAAFAYWSATGTHDTTTAAGTATNFTVTSTIAGDPLSPNGPVKTATFTVTNPGTGVQKLSNMAVTVAGTGGATWTAVSGCSAADFAVGTPSFTATEIKAGESVTGTVTLQMIDRPGVNQDGCKGAAVPLHFAAS</sequence>
<dbReference type="OrthoDB" id="3790885at2"/>
<keyword evidence="1" id="KW-0812">Transmembrane</keyword>
<evidence type="ECO:0000256" key="1">
    <source>
        <dbReference type="SAM" id="Phobius"/>
    </source>
</evidence>
<keyword evidence="3" id="KW-1185">Reference proteome</keyword>
<proteinExistence type="predicted"/>
<gene>
    <name evidence="2" type="ORF">ARTSIC4J27_1080</name>
</gene>
<organism evidence="2 3">
    <name type="scientific">Pseudarthrobacter siccitolerans</name>
    <dbReference type="NCBI Taxonomy" id="861266"/>
    <lineage>
        <taxon>Bacteria</taxon>
        <taxon>Bacillati</taxon>
        <taxon>Actinomycetota</taxon>
        <taxon>Actinomycetes</taxon>
        <taxon>Micrococcales</taxon>
        <taxon>Micrococcaceae</taxon>
        <taxon>Pseudarthrobacter</taxon>
    </lineage>
</organism>
<dbReference type="RefSeq" id="WP_050054154.1">
    <property type="nucleotide sequence ID" value="NZ_CAQI01000032.1"/>
</dbReference>
<name>A0A024GZT2_9MICC</name>